<gene>
    <name evidence="2" type="ORF">CCO02nite_21720</name>
</gene>
<feature type="transmembrane region" description="Helical" evidence="1">
    <location>
        <begin position="16"/>
        <end position="37"/>
    </location>
</feature>
<evidence type="ECO:0000313" key="2">
    <source>
        <dbReference type="EMBL" id="GEL95514.1"/>
    </source>
</evidence>
<feature type="transmembrane region" description="Helical" evidence="1">
    <location>
        <begin position="162"/>
        <end position="188"/>
    </location>
</feature>
<reference evidence="2 3" key="1">
    <citation type="submission" date="2019-07" db="EMBL/GenBank/DDBJ databases">
        <title>Whole genome shotgun sequence of Cellulomonas composti NBRC 100758.</title>
        <authorList>
            <person name="Hosoyama A."/>
            <person name="Uohara A."/>
            <person name="Ohji S."/>
            <person name="Ichikawa N."/>
        </authorList>
    </citation>
    <scope>NUCLEOTIDE SEQUENCE [LARGE SCALE GENOMIC DNA]</scope>
    <source>
        <strain evidence="2 3">NBRC 100758</strain>
    </source>
</reference>
<feature type="transmembrane region" description="Helical" evidence="1">
    <location>
        <begin position="121"/>
        <end position="150"/>
    </location>
</feature>
<name>A0A511JC15_9CELL</name>
<evidence type="ECO:0008006" key="4">
    <source>
        <dbReference type="Google" id="ProtNLM"/>
    </source>
</evidence>
<keyword evidence="1" id="KW-1133">Transmembrane helix</keyword>
<feature type="transmembrane region" description="Helical" evidence="1">
    <location>
        <begin position="306"/>
        <end position="325"/>
    </location>
</feature>
<dbReference type="AlphaFoldDB" id="A0A511JC15"/>
<feature type="transmembrane region" description="Helical" evidence="1">
    <location>
        <begin position="236"/>
        <end position="258"/>
    </location>
</feature>
<keyword evidence="1" id="KW-0812">Transmembrane</keyword>
<evidence type="ECO:0000256" key="1">
    <source>
        <dbReference type="SAM" id="Phobius"/>
    </source>
</evidence>
<comment type="caution">
    <text evidence="2">The sequence shown here is derived from an EMBL/GenBank/DDBJ whole genome shotgun (WGS) entry which is preliminary data.</text>
</comment>
<feature type="transmembrane region" description="Helical" evidence="1">
    <location>
        <begin position="208"/>
        <end position="229"/>
    </location>
</feature>
<keyword evidence="3" id="KW-1185">Reference proteome</keyword>
<proteinExistence type="predicted"/>
<dbReference type="OrthoDB" id="3819831at2"/>
<dbReference type="EMBL" id="BJWG01000009">
    <property type="protein sequence ID" value="GEL95514.1"/>
    <property type="molecule type" value="Genomic_DNA"/>
</dbReference>
<sequence length="331" mass="35028">MRPLLRAELARTRARSFVWFVAILAAVAGLGFVAMAWDDTRPPTAAQVRAAQDEFARAQAEWDRTGDDRVAQCREVEEQTREEHPDADLLCDQLAPVVEQFLPYQSQLEELGVQRLEPVTVLVVLAMLAIGVSLVSTDFATGAMSTWLTFAPRRGRVFASKACAVLVAGLPIGVLVVGTVAGGIVAVTTWNGAFGEPGSWFWQEYLGLAARQISAGLWAGLVGVGLAFALRHAAAVAGLAVWWVAATESALPVLLPVARGATLSTNLVAWTTGGTSYDVPECVPDPSTVTGEVCQDVAHVVSTAQGGLVLLAVALVVLGTGLLVFRLRDVT</sequence>
<accession>A0A511JC15</accession>
<organism evidence="2 3">
    <name type="scientific">Cellulomonas composti</name>
    <dbReference type="NCBI Taxonomy" id="266130"/>
    <lineage>
        <taxon>Bacteria</taxon>
        <taxon>Bacillati</taxon>
        <taxon>Actinomycetota</taxon>
        <taxon>Actinomycetes</taxon>
        <taxon>Micrococcales</taxon>
        <taxon>Cellulomonadaceae</taxon>
        <taxon>Cellulomonas</taxon>
    </lineage>
</organism>
<protein>
    <recommendedName>
        <fullName evidence="4">ABC transporter permease</fullName>
    </recommendedName>
</protein>
<dbReference type="Proteomes" id="UP000321720">
    <property type="component" value="Unassembled WGS sequence"/>
</dbReference>
<keyword evidence="1" id="KW-0472">Membrane</keyword>
<evidence type="ECO:0000313" key="3">
    <source>
        <dbReference type="Proteomes" id="UP000321720"/>
    </source>
</evidence>
<dbReference type="RefSeq" id="WP_146843159.1">
    <property type="nucleotide sequence ID" value="NZ_BJWG01000009.1"/>
</dbReference>